<gene>
    <name evidence="1" type="ORF">LCGC14_2730980</name>
</gene>
<reference evidence="1" key="1">
    <citation type="journal article" date="2015" name="Nature">
        <title>Complex archaea that bridge the gap between prokaryotes and eukaryotes.</title>
        <authorList>
            <person name="Spang A."/>
            <person name="Saw J.H."/>
            <person name="Jorgensen S.L."/>
            <person name="Zaremba-Niedzwiedzka K."/>
            <person name="Martijn J."/>
            <person name="Lind A.E."/>
            <person name="van Eijk R."/>
            <person name="Schleper C."/>
            <person name="Guy L."/>
            <person name="Ettema T.J."/>
        </authorList>
    </citation>
    <scope>NUCLEOTIDE SEQUENCE</scope>
</reference>
<proteinExistence type="predicted"/>
<comment type="caution">
    <text evidence="1">The sequence shown here is derived from an EMBL/GenBank/DDBJ whole genome shotgun (WGS) entry which is preliminary data.</text>
</comment>
<dbReference type="EMBL" id="LAZR01049438">
    <property type="protein sequence ID" value="KKK89645.1"/>
    <property type="molecule type" value="Genomic_DNA"/>
</dbReference>
<protein>
    <submittedName>
        <fullName evidence="1">Uncharacterized protein</fullName>
    </submittedName>
</protein>
<sequence length="62" mass="7076">MKITFGEDGGFLEILPSGKNKITMVMCGRKSYREVTMSSTDLSIEQVSEIIEFLIEWKEAEE</sequence>
<name>A0A0F8ZUJ9_9ZZZZ</name>
<accession>A0A0F8ZUJ9</accession>
<organism evidence="1">
    <name type="scientific">marine sediment metagenome</name>
    <dbReference type="NCBI Taxonomy" id="412755"/>
    <lineage>
        <taxon>unclassified sequences</taxon>
        <taxon>metagenomes</taxon>
        <taxon>ecological metagenomes</taxon>
    </lineage>
</organism>
<evidence type="ECO:0000313" key="1">
    <source>
        <dbReference type="EMBL" id="KKK89645.1"/>
    </source>
</evidence>
<dbReference type="AlphaFoldDB" id="A0A0F8ZUJ9"/>